<dbReference type="EMBL" id="BMAC01000023">
    <property type="protein sequence ID" value="GFP80783.1"/>
    <property type="molecule type" value="Genomic_DNA"/>
</dbReference>
<evidence type="ECO:0000313" key="1">
    <source>
        <dbReference type="EMBL" id="GFP80783.1"/>
    </source>
</evidence>
<accession>A0A830B8G9</accession>
<dbReference type="Proteomes" id="UP000653305">
    <property type="component" value="Unassembled WGS sequence"/>
</dbReference>
<keyword evidence="2" id="KW-1185">Reference proteome</keyword>
<evidence type="ECO:0000313" key="2">
    <source>
        <dbReference type="Proteomes" id="UP000653305"/>
    </source>
</evidence>
<organism evidence="1 2">
    <name type="scientific">Phtheirospermum japonicum</name>
    <dbReference type="NCBI Taxonomy" id="374723"/>
    <lineage>
        <taxon>Eukaryota</taxon>
        <taxon>Viridiplantae</taxon>
        <taxon>Streptophyta</taxon>
        <taxon>Embryophyta</taxon>
        <taxon>Tracheophyta</taxon>
        <taxon>Spermatophyta</taxon>
        <taxon>Magnoliopsida</taxon>
        <taxon>eudicotyledons</taxon>
        <taxon>Gunneridae</taxon>
        <taxon>Pentapetalae</taxon>
        <taxon>asterids</taxon>
        <taxon>lamiids</taxon>
        <taxon>Lamiales</taxon>
        <taxon>Orobanchaceae</taxon>
        <taxon>Orobanchaceae incertae sedis</taxon>
        <taxon>Phtheirospermum</taxon>
    </lineage>
</organism>
<gene>
    <name evidence="1" type="ORF">PHJA_000221600</name>
</gene>
<sequence length="328" mass="36662">MGALGLSPCRSPPLGHVRTCPSCLNHQGGGVREGANRAILLDLLSHPSGKGPCFAPRLGSYARVSACRQRKLPRIVPAHRCQSVRAASAMSPSSRRHTSFSTFACAQYPDSPVAKARSRLITLSASNTEYVYVDPGLICRNKRRLYNEDETSNLTWNSAFFPRCRLFLLRSLYRSLLRPNLLPPPLIANFYAASHLVVKPNFHRSKLLKTIFSLENHNKRLGSNPRIYSVLFLLITVSKSTLPDLKVHIHHVTTRTCSHLCGLIRWSTVRILVFRAAKRAARPEDFQPDREARLRRLMLVQTTKTFRNVGMSAKCSGAAGDVVQVLQK</sequence>
<protein>
    <submittedName>
        <fullName evidence="1">Uncharacterized protein</fullName>
    </submittedName>
</protein>
<dbReference type="AlphaFoldDB" id="A0A830B8G9"/>
<reference evidence="1" key="1">
    <citation type="submission" date="2020-07" db="EMBL/GenBank/DDBJ databases">
        <title>Ethylene signaling mediates host invasion by parasitic plants.</title>
        <authorList>
            <person name="Yoshida S."/>
        </authorList>
    </citation>
    <scope>NUCLEOTIDE SEQUENCE</scope>
    <source>
        <strain evidence="1">Okayama</strain>
    </source>
</reference>
<proteinExistence type="predicted"/>
<comment type="caution">
    <text evidence="1">The sequence shown here is derived from an EMBL/GenBank/DDBJ whole genome shotgun (WGS) entry which is preliminary data.</text>
</comment>
<name>A0A830B8G9_9LAMI</name>